<reference evidence="1" key="1">
    <citation type="submission" date="2015-04" db="UniProtKB">
        <authorList>
            <consortium name="EnsemblPlants"/>
        </authorList>
    </citation>
    <scope>IDENTIFICATION</scope>
</reference>
<reference evidence="1" key="2">
    <citation type="submission" date="2018-05" db="EMBL/GenBank/DDBJ databases">
        <title>OgluRS3 (Oryza glumaepatula Reference Sequence Version 3).</title>
        <authorList>
            <person name="Zhang J."/>
            <person name="Kudrna D."/>
            <person name="Lee S."/>
            <person name="Talag J."/>
            <person name="Welchert J."/>
            <person name="Wing R.A."/>
        </authorList>
    </citation>
    <scope>NUCLEOTIDE SEQUENCE [LARGE SCALE GENOMIC DNA]</scope>
</reference>
<sequence length="73" mass="7277">MSGVHVSTYSSPSSLSPFLSFLPPSRSLLSQGMGMPVTEDGAAGDGGSPGGAVLLTGNVIVWAATSFLSLYTG</sequence>
<dbReference type="EnsemblPlants" id="OGLUM07G13190.1">
    <property type="protein sequence ID" value="OGLUM07G13190.1"/>
    <property type="gene ID" value="OGLUM07G13190"/>
</dbReference>
<proteinExistence type="predicted"/>
<dbReference type="HOGENOM" id="CLU_2708829_0_0_1"/>
<name>A0A0E0AJL7_9ORYZ</name>
<dbReference type="AlphaFoldDB" id="A0A0E0AJL7"/>
<organism evidence="1">
    <name type="scientific">Oryza glumipatula</name>
    <dbReference type="NCBI Taxonomy" id="40148"/>
    <lineage>
        <taxon>Eukaryota</taxon>
        <taxon>Viridiplantae</taxon>
        <taxon>Streptophyta</taxon>
        <taxon>Embryophyta</taxon>
        <taxon>Tracheophyta</taxon>
        <taxon>Spermatophyta</taxon>
        <taxon>Magnoliopsida</taxon>
        <taxon>Liliopsida</taxon>
        <taxon>Poales</taxon>
        <taxon>Poaceae</taxon>
        <taxon>BOP clade</taxon>
        <taxon>Oryzoideae</taxon>
        <taxon>Oryzeae</taxon>
        <taxon>Oryzinae</taxon>
        <taxon>Oryza</taxon>
    </lineage>
</organism>
<evidence type="ECO:0000313" key="1">
    <source>
        <dbReference type="EnsemblPlants" id="OGLUM07G13190.1"/>
    </source>
</evidence>
<accession>A0A0E0AJL7</accession>
<evidence type="ECO:0000313" key="2">
    <source>
        <dbReference type="Proteomes" id="UP000026961"/>
    </source>
</evidence>
<protein>
    <submittedName>
        <fullName evidence="1">Uncharacterized protein</fullName>
    </submittedName>
</protein>
<keyword evidence="2" id="KW-1185">Reference proteome</keyword>
<dbReference type="Proteomes" id="UP000026961">
    <property type="component" value="Chromosome 7"/>
</dbReference>
<dbReference type="Gramene" id="OGLUM07G13190.1">
    <property type="protein sequence ID" value="OGLUM07G13190.1"/>
    <property type="gene ID" value="OGLUM07G13190"/>
</dbReference>